<dbReference type="CDD" id="cd05992">
    <property type="entry name" value="PB1"/>
    <property type="match status" value="1"/>
</dbReference>
<keyword evidence="4" id="KW-1185">Reference proteome</keyword>
<dbReference type="InterPro" id="IPR053793">
    <property type="entry name" value="PB1-like"/>
</dbReference>
<evidence type="ECO:0000256" key="1">
    <source>
        <dbReference type="SAM" id="MobiDB-lite"/>
    </source>
</evidence>
<dbReference type="GO" id="GO:0043130">
    <property type="term" value="F:ubiquitin binding"/>
    <property type="evidence" value="ECO:0007669"/>
    <property type="project" value="TreeGrafter"/>
</dbReference>
<dbReference type="PANTHER" id="PTHR20930">
    <property type="entry name" value="OVARIAN CARCINOMA ANTIGEN CA125-RELATED"/>
    <property type="match status" value="1"/>
</dbReference>
<evidence type="ECO:0000259" key="2">
    <source>
        <dbReference type="PROSITE" id="PS51745"/>
    </source>
</evidence>
<feature type="region of interest" description="Disordered" evidence="1">
    <location>
        <begin position="394"/>
        <end position="438"/>
    </location>
</feature>
<dbReference type="GO" id="GO:0016236">
    <property type="term" value="P:macroautophagy"/>
    <property type="evidence" value="ECO:0007669"/>
    <property type="project" value="TreeGrafter"/>
</dbReference>
<dbReference type="Pfam" id="PF16158">
    <property type="entry name" value="N_BRCA1_IG"/>
    <property type="match status" value="1"/>
</dbReference>
<dbReference type="Proteomes" id="UP001497623">
    <property type="component" value="Unassembled WGS sequence"/>
</dbReference>
<dbReference type="Pfam" id="PF00564">
    <property type="entry name" value="PB1"/>
    <property type="match status" value="1"/>
</dbReference>
<feature type="compositionally biased region" description="Polar residues" evidence="1">
    <location>
        <begin position="1027"/>
        <end position="1047"/>
    </location>
</feature>
<feature type="region of interest" description="Disordered" evidence="1">
    <location>
        <begin position="296"/>
        <end position="322"/>
    </location>
</feature>
<feature type="compositionally biased region" description="Basic and acidic residues" evidence="1">
    <location>
        <begin position="427"/>
        <end position="438"/>
    </location>
</feature>
<dbReference type="PROSITE" id="PS51745">
    <property type="entry name" value="PB1"/>
    <property type="match status" value="1"/>
</dbReference>
<dbReference type="EMBL" id="CAXKWB010018792">
    <property type="protein sequence ID" value="CAL4121216.1"/>
    <property type="molecule type" value="Genomic_DNA"/>
</dbReference>
<protein>
    <recommendedName>
        <fullName evidence="2">PB1 domain-containing protein</fullName>
    </recommendedName>
</protein>
<dbReference type="InterPro" id="IPR032350">
    <property type="entry name" value="Nbr1_FW"/>
</dbReference>
<feature type="compositionally biased region" description="Basic and acidic residues" evidence="1">
    <location>
        <begin position="710"/>
        <end position="719"/>
    </location>
</feature>
<accession>A0AAV2RA16</accession>
<dbReference type="Gene3D" id="3.10.20.90">
    <property type="entry name" value="Phosphatidylinositol 3-kinase Catalytic Subunit, Chain A, domain 1"/>
    <property type="match status" value="1"/>
</dbReference>
<dbReference type="CDD" id="cd14947">
    <property type="entry name" value="NBR1_like"/>
    <property type="match status" value="1"/>
</dbReference>
<feature type="region of interest" description="Disordered" evidence="1">
    <location>
        <begin position="1027"/>
        <end position="1051"/>
    </location>
</feature>
<dbReference type="InterPro" id="IPR013783">
    <property type="entry name" value="Ig-like_fold"/>
</dbReference>
<name>A0AAV2RA16_MEGNR</name>
<evidence type="ECO:0000313" key="3">
    <source>
        <dbReference type="EMBL" id="CAL4121216.1"/>
    </source>
</evidence>
<reference evidence="3 4" key="1">
    <citation type="submission" date="2024-05" db="EMBL/GenBank/DDBJ databases">
        <authorList>
            <person name="Wallberg A."/>
        </authorList>
    </citation>
    <scope>NUCLEOTIDE SEQUENCE [LARGE SCALE GENOMIC DNA]</scope>
</reference>
<dbReference type="InterPro" id="IPR000270">
    <property type="entry name" value="PB1_dom"/>
</dbReference>
<sequence length="1084" mass="120705">MKYGMTESVSGELNENNKSVIEEKVPNSSPILVAMSSKANTDSNTVVFSIQFYGKTIGEVGLMDPDLSQLDWKKFKEYLFQNLLSVQSQDNISVMYSDEEGDKLPIDCDEEYQEALKVAKRKAEINEKLVLDISRQGRLPMTVLNLASSAIKRVSSSPPKDGGISFFKHSTSPPKENISMPACSLGAEKRVFPGFFLHNKGPVPGHAQGLWEGDCDEALEDNKAPSSATTKTTTVTATPIASPIQGNRGPPVRGLKNSPGKIFQHTDWSSCNISESHQRLEGCCINCSPAQLLPPHSSRTSALNSSPEHSRKSISSVRQKTFPYTTEGPPPWFIAYMENFRSSLSEEIVEKVYCKLAKQEQQNPQNGSELPRNIQVNKNILQTNPTPFHLQKQAFDPKEEDSQEHNDTDGKEESNSRKEKKMRKKKEKCEETESSAKRKKLAYEEEKLTRKIDKMEKAERKKIGMKYQDELDKATRKQEKVLAKMEGLRKKQSCSPEELNKLRKMVDKHNSRVSAQIRHNERKLGSLKQGRNKKINIDNKAFPVDASLLHTCLHELEVLAEDSPNESCGGAAATRGFDATYLYDVTIPDGSLVQPGQEFVKTWRVCNSGVMTWNEKTMLCKWSQVHFCGSPAGWKLRPNMKKVVCPGLEPGQEGDISITFIAPSEPGWYATHWRFCQRGRVFGNQMWCAVRVNDESENKCQELNQTKDTTVGHETEASKGPDMSCGDLTEVVVEQPASTAVIAEQPASTAVIAEQPASTAVIAEESESATEFTSAANKSNNRQEDLLDLLDTLHINIGQQTMKNASIKEEFKVTDILSKLEISDSEFMDEASSDICEVNIVENYYDAESTPHRTIKHSTQQVCEVSSLGLGIDENIVTENSGIDDNIVAEHSSNEYNTNTLKDLISFEEEAVILESGFTTPEIMEASGQQSVVACDIKNLSRELDVLSLSSESCSELDSEDQAIMNESDSEGSDQEYYLLNVPDCFNLDQPFNGLIISYESDKNNHSPKYEGSEESYFFLDQEDMKNTSSSINSEPLPSQSFSNSDTLSKDDFHQNTEVKCIIESNGVSVSIPESATDAKTIEK</sequence>
<feature type="compositionally biased region" description="Basic and acidic residues" evidence="1">
    <location>
        <begin position="403"/>
        <end position="417"/>
    </location>
</feature>
<gene>
    <name evidence="3" type="ORF">MNOR_LOCUS22387</name>
</gene>
<dbReference type="SUPFAM" id="SSF54277">
    <property type="entry name" value="CAD &amp; PB1 domains"/>
    <property type="match status" value="1"/>
</dbReference>
<dbReference type="Gene3D" id="2.60.40.10">
    <property type="entry name" value="Immunoglobulins"/>
    <property type="match status" value="1"/>
</dbReference>
<evidence type="ECO:0000313" key="4">
    <source>
        <dbReference type="Proteomes" id="UP001497623"/>
    </source>
</evidence>
<feature type="domain" description="PB1" evidence="2">
    <location>
        <begin position="45"/>
        <end position="133"/>
    </location>
</feature>
<feature type="region of interest" description="Disordered" evidence="1">
    <location>
        <begin position="704"/>
        <end position="725"/>
    </location>
</feature>
<feature type="compositionally biased region" description="Polar residues" evidence="1">
    <location>
        <begin position="297"/>
        <end position="322"/>
    </location>
</feature>
<dbReference type="PANTHER" id="PTHR20930:SF2">
    <property type="entry name" value="NEXT TO BRCA1 GENE 1 PROTEIN"/>
    <property type="match status" value="1"/>
</dbReference>
<organism evidence="3 4">
    <name type="scientific">Meganyctiphanes norvegica</name>
    <name type="common">Northern krill</name>
    <name type="synonym">Thysanopoda norvegica</name>
    <dbReference type="NCBI Taxonomy" id="48144"/>
    <lineage>
        <taxon>Eukaryota</taxon>
        <taxon>Metazoa</taxon>
        <taxon>Ecdysozoa</taxon>
        <taxon>Arthropoda</taxon>
        <taxon>Crustacea</taxon>
        <taxon>Multicrustacea</taxon>
        <taxon>Malacostraca</taxon>
        <taxon>Eumalacostraca</taxon>
        <taxon>Eucarida</taxon>
        <taxon>Euphausiacea</taxon>
        <taxon>Euphausiidae</taxon>
        <taxon>Meganyctiphanes</taxon>
    </lineage>
</organism>
<dbReference type="GO" id="GO:0000407">
    <property type="term" value="C:phagophore assembly site"/>
    <property type="evidence" value="ECO:0007669"/>
    <property type="project" value="TreeGrafter"/>
</dbReference>
<dbReference type="AlphaFoldDB" id="A0AAV2RA16"/>
<comment type="caution">
    <text evidence="3">The sequence shown here is derived from an EMBL/GenBank/DDBJ whole genome shotgun (WGS) entry which is preliminary data.</text>
</comment>
<proteinExistence type="predicted"/>